<sequence>MKYTGRLAVCFSSILVTLIAMVYLEATRTDTMAYSEVTIFVLVLQPFFWWLGKQYDQSNDLSKKYDLQQKELESLFTNSGAFLWTLDEKERTFSVSKGIEDVTGFTSAEFEQNFDLWLSRTYPQDEPKVHNHYQDLIAGQTSRCEWRVYRKDGDLRWIEVHGQPILDENGEVIKLNGVAYDITERKQMADQLERIAYYDSLTGLPNRRYFKLAANKALTRCRDQQKQLAIMFIDLDRFKFINDTMGHDSGDELLKKVSQRLKQSIREQDIVARHGGDEFIILIDDTDEAGVKEIAARILDRFSASFPLNGVTFHTTPSIGISMYPKDGNTLESLIKHADDAMYLAKERGKNNFQFFTYKDEDLIARKEKIEHALYSALSNNEFELYYQPKIALSSGKAYGVEALLRWRHPELGMIPPAEFIPIAESAGAMNTICEWVIQEACAQIKAWQASGLNVNVAVNVSSIQFDQDDFAANIAGALKRSRLSPEHLGIEITESVMCHLERTKKTLQELKNLGVHVAIDDFGTGYSSLHLLSQLPIDAVKIDKSFIQDILTDPNKASLVKTMISMAKDLNFELIAEGIEHDHQVKFLLDNGCHFGQGYLFSPPLPANDAANFLHRQMINA</sequence>
<dbReference type="Gene3D" id="3.30.450.20">
    <property type="entry name" value="PAS domain"/>
    <property type="match status" value="1"/>
</dbReference>
<dbReference type="FunFam" id="3.30.70.270:FF:000001">
    <property type="entry name" value="Diguanylate cyclase domain protein"/>
    <property type="match status" value="1"/>
</dbReference>
<dbReference type="Pfam" id="PF00990">
    <property type="entry name" value="GGDEF"/>
    <property type="match status" value="1"/>
</dbReference>
<dbReference type="CDD" id="cd00130">
    <property type="entry name" value="PAS"/>
    <property type="match status" value="1"/>
</dbReference>
<dbReference type="InterPro" id="IPR000700">
    <property type="entry name" value="PAS-assoc_C"/>
</dbReference>
<keyword evidence="1" id="KW-0812">Transmembrane</keyword>
<name>A0A1H9T1F7_9BACI</name>
<dbReference type="InterPro" id="IPR035965">
    <property type="entry name" value="PAS-like_dom_sf"/>
</dbReference>
<evidence type="ECO:0000259" key="5">
    <source>
        <dbReference type="PROSITE" id="PS50887"/>
    </source>
</evidence>
<feature type="domain" description="PAC" evidence="3">
    <location>
        <begin position="142"/>
        <end position="194"/>
    </location>
</feature>
<comment type="caution">
    <text evidence="6">The sequence shown here is derived from an EMBL/GenBank/DDBJ whole genome shotgun (WGS) entry which is preliminary data.</text>
</comment>
<evidence type="ECO:0000313" key="6">
    <source>
        <dbReference type="EMBL" id="SER90473.1"/>
    </source>
</evidence>
<feature type="domain" description="PAS" evidence="2">
    <location>
        <begin position="68"/>
        <end position="140"/>
    </location>
</feature>
<evidence type="ECO:0000259" key="2">
    <source>
        <dbReference type="PROSITE" id="PS50112"/>
    </source>
</evidence>
<dbReference type="PANTHER" id="PTHR44757">
    <property type="entry name" value="DIGUANYLATE CYCLASE DGCP"/>
    <property type="match status" value="1"/>
</dbReference>
<dbReference type="InterPro" id="IPR001633">
    <property type="entry name" value="EAL_dom"/>
</dbReference>
<keyword evidence="1" id="KW-0472">Membrane</keyword>
<dbReference type="AlphaFoldDB" id="A0A1H9T1F7"/>
<protein>
    <submittedName>
        <fullName evidence="6">PAS domain S-box-containing protein/diguanylate cyclase (GGDEF) domain-containing protein</fullName>
    </submittedName>
</protein>
<dbReference type="Gene3D" id="3.20.20.450">
    <property type="entry name" value="EAL domain"/>
    <property type="match status" value="1"/>
</dbReference>
<organism evidence="6 7">
    <name type="scientific">Salisediminibacterium halotolerans</name>
    <dbReference type="NCBI Taxonomy" id="517425"/>
    <lineage>
        <taxon>Bacteria</taxon>
        <taxon>Bacillati</taxon>
        <taxon>Bacillota</taxon>
        <taxon>Bacilli</taxon>
        <taxon>Bacillales</taxon>
        <taxon>Bacillaceae</taxon>
        <taxon>Salisediminibacterium</taxon>
    </lineage>
</organism>
<reference evidence="7" key="1">
    <citation type="submission" date="2016-10" db="EMBL/GenBank/DDBJ databases">
        <authorList>
            <person name="de Groot N.N."/>
        </authorList>
    </citation>
    <scope>NUCLEOTIDE SEQUENCE [LARGE SCALE GENOMIC DNA]</scope>
    <source>
        <strain evidence="7">10nlg</strain>
    </source>
</reference>
<feature type="domain" description="GGDEF" evidence="5">
    <location>
        <begin position="226"/>
        <end position="358"/>
    </location>
</feature>
<dbReference type="PROSITE" id="PS50113">
    <property type="entry name" value="PAC"/>
    <property type="match status" value="1"/>
</dbReference>
<dbReference type="SUPFAM" id="SSF141868">
    <property type="entry name" value="EAL domain-like"/>
    <property type="match status" value="1"/>
</dbReference>
<dbReference type="NCBIfam" id="TIGR00229">
    <property type="entry name" value="sensory_box"/>
    <property type="match status" value="1"/>
</dbReference>
<dbReference type="CDD" id="cd01949">
    <property type="entry name" value="GGDEF"/>
    <property type="match status" value="1"/>
</dbReference>
<dbReference type="STRING" id="1464123.SAMN05444126_10883"/>
<gene>
    <name evidence="6" type="ORF">SAMN05444126_10883</name>
</gene>
<dbReference type="InterPro" id="IPR013655">
    <property type="entry name" value="PAS_fold_3"/>
</dbReference>
<dbReference type="SMART" id="SM00267">
    <property type="entry name" value="GGDEF"/>
    <property type="match status" value="1"/>
</dbReference>
<evidence type="ECO:0000256" key="1">
    <source>
        <dbReference type="SAM" id="Phobius"/>
    </source>
</evidence>
<dbReference type="OrthoDB" id="9759607at2"/>
<dbReference type="InterPro" id="IPR000160">
    <property type="entry name" value="GGDEF_dom"/>
</dbReference>
<accession>A0A1H9T1F7</accession>
<dbReference type="Proteomes" id="UP000199318">
    <property type="component" value="Unassembled WGS sequence"/>
</dbReference>
<evidence type="ECO:0000259" key="3">
    <source>
        <dbReference type="PROSITE" id="PS50113"/>
    </source>
</evidence>
<dbReference type="InterPro" id="IPR029787">
    <property type="entry name" value="Nucleotide_cyclase"/>
</dbReference>
<dbReference type="Pfam" id="PF08447">
    <property type="entry name" value="PAS_3"/>
    <property type="match status" value="1"/>
</dbReference>
<dbReference type="Pfam" id="PF00563">
    <property type="entry name" value="EAL"/>
    <property type="match status" value="1"/>
</dbReference>
<dbReference type="InterPro" id="IPR035919">
    <property type="entry name" value="EAL_sf"/>
</dbReference>
<dbReference type="CDD" id="cd01948">
    <property type="entry name" value="EAL"/>
    <property type="match status" value="1"/>
</dbReference>
<proteinExistence type="predicted"/>
<dbReference type="PANTHER" id="PTHR44757:SF2">
    <property type="entry name" value="BIOFILM ARCHITECTURE MAINTENANCE PROTEIN MBAA"/>
    <property type="match status" value="1"/>
</dbReference>
<dbReference type="NCBIfam" id="TIGR00254">
    <property type="entry name" value="GGDEF"/>
    <property type="match status" value="1"/>
</dbReference>
<dbReference type="SMART" id="SM00052">
    <property type="entry name" value="EAL"/>
    <property type="match status" value="1"/>
</dbReference>
<dbReference type="PROSITE" id="PS50883">
    <property type="entry name" value="EAL"/>
    <property type="match status" value="1"/>
</dbReference>
<dbReference type="SMART" id="SM00086">
    <property type="entry name" value="PAC"/>
    <property type="match status" value="1"/>
</dbReference>
<dbReference type="RefSeq" id="WP_093072593.1">
    <property type="nucleotide sequence ID" value="NZ_FOGV01000008.1"/>
</dbReference>
<dbReference type="SUPFAM" id="SSF55785">
    <property type="entry name" value="PYP-like sensor domain (PAS domain)"/>
    <property type="match status" value="1"/>
</dbReference>
<dbReference type="InterPro" id="IPR000014">
    <property type="entry name" value="PAS"/>
</dbReference>
<dbReference type="FunFam" id="3.20.20.450:FF:000001">
    <property type="entry name" value="Cyclic di-GMP phosphodiesterase yahA"/>
    <property type="match status" value="1"/>
</dbReference>
<dbReference type="InterPro" id="IPR043128">
    <property type="entry name" value="Rev_trsase/Diguanyl_cyclase"/>
</dbReference>
<feature type="transmembrane region" description="Helical" evidence="1">
    <location>
        <begin position="6"/>
        <end position="24"/>
    </location>
</feature>
<dbReference type="InterPro" id="IPR052155">
    <property type="entry name" value="Biofilm_reg_signaling"/>
</dbReference>
<dbReference type="InterPro" id="IPR001610">
    <property type="entry name" value="PAC"/>
</dbReference>
<dbReference type="PROSITE" id="PS50112">
    <property type="entry name" value="PAS"/>
    <property type="match status" value="1"/>
</dbReference>
<dbReference type="EMBL" id="FOGV01000008">
    <property type="protein sequence ID" value="SER90473.1"/>
    <property type="molecule type" value="Genomic_DNA"/>
</dbReference>
<dbReference type="SUPFAM" id="SSF55073">
    <property type="entry name" value="Nucleotide cyclase"/>
    <property type="match status" value="1"/>
</dbReference>
<keyword evidence="1" id="KW-1133">Transmembrane helix</keyword>
<keyword evidence="7" id="KW-1185">Reference proteome</keyword>
<evidence type="ECO:0000259" key="4">
    <source>
        <dbReference type="PROSITE" id="PS50883"/>
    </source>
</evidence>
<dbReference type="PROSITE" id="PS50887">
    <property type="entry name" value="GGDEF"/>
    <property type="match status" value="1"/>
</dbReference>
<dbReference type="Gene3D" id="3.30.70.270">
    <property type="match status" value="1"/>
</dbReference>
<feature type="domain" description="EAL" evidence="4">
    <location>
        <begin position="367"/>
        <end position="619"/>
    </location>
</feature>
<evidence type="ECO:0000313" key="7">
    <source>
        <dbReference type="Proteomes" id="UP000199318"/>
    </source>
</evidence>